<proteinExistence type="predicted"/>
<dbReference type="SUPFAM" id="SSF47473">
    <property type="entry name" value="EF-hand"/>
    <property type="match status" value="1"/>
</dbReference>
<dbReference type="EMBL" id="BDQF01000010">
    <property type="protein sequence ID" value="GAW81143.1"/>
    <property type="molecule type" value="Genomic_DNA"/>
</dbReference>
<organism evidence="3 4">
    <name type="scientific">Plasmodium gonderi</name>
    <dbReference type="NCBI Taxonomy" id="77519"/>
    <lineage>
        <taxon>Eukaryota</taxon>
        <taxon>Sar</taxon>
        <taxon>Alveolata</taxon>
        <taxon>Apicomplexa</taxon>
        <taxon>Aconoidasida</taxon>
        <taxon>Haemosporida</taxon>
        <taxon>Plasmodiidae</taxon>
        <taxon>Plasmodium</taxon>
        <taxon>Plasmodium (Plasmodium)</taxon>
    </lineage>
</organism>
<dbReference type="GeneID" id="39747861"/>
<evidence type="ECO:0000313" key="4">
    <source>
        <dbReference type="Proteomes" id="UP000195521"/>
    </source>
</evidence>
<evidence type="ECO:0000256" key="1">
    <source>
        <dbReference type="SAM" id="MobiDB-lite"/>
    </source>
</evidence>
<dbReference type="OrthoDB" id="370418at2759"/>
<sequence length="706" mass="83377">MATKKKERFHKTGKSNKQSCYLNLSHYSSASDYEIGKREHHKNNWDSEGNHSFVLNYNGENNKNVNYCVKYPNKLMNRHINEQEKFLKIGKSEKKHINEEFVDLPKTLDDEKSVYFKGTPCKFKQNKCKKKINATNLTVHDNTNDKIEKKIDITELWNYLSHVHNSGGNRLRYKFNEIIDTRNDKHKKEMQNNTCGGDKDRKNVPEGKGGGGEREDDNFNYDEYKSMVKYILPSMSDNKIKYSWCVLKNNLKCEKDIINYKEFSNFINAKGGNDENSYVNKIVCSKLKNKMLKYNFNPSDVKLKTINYIDNVRLKASEFSKHFKELMSEKELTSLFQGREKIKIDELEKCIMEIIEERVENIEPVGGKNSSSNHTDQVEQETCAKKKKEGLTKFNMKAYISTLLSNKNNEILVEHFIHNLNIDYEMLHSQNKSIKDAYDFYSRSIPPTEVVDEFYSDELNKEEIKRAKFLIEEIDYSVRNNFKSNYVSSKNSNKIDSENSYLSLYEIFKHLDIDKDSYITKEDLHKSFQKLKIKNITNTDVNIFLKYIDIQKKGYINVNDFLTNYQLEEKSMINWIKNTNKPYFEFVKNLKREKYNPSQNSRQRATSEHVLTNKNAYNANKYNNVIKNYNLELDPFCPSYVIRERIRENFMAKKDDFLNKHLKATRFHLTGHKNTSNIVQPIESSDLYMSDNLRFKTTYNLNYNKL</sequence>
<dbReference type="RefSeq" id="XP_028543732.1">
    <property type="nucleotide sequence ID" value="XM_028687931.1"/>
</dbReference>
<gene>
    <name evidence="3" type="ORF">PGO_093430</name>
</gene>
<evidence type="ECO:0000259" key="2">
    <source>
        <dbReference type="PROSITE" id="PS50222"/>
    </source>
</evidence>
<dbReference type="InterPro" id="IPR011992">
    <property type="entry name" value="EF-hand-dom_pair"/>
</dbReference>
<dbReference type="OMA" id="ENSDLYM"/>
<accession>A0A1Y1JL52</accession>
<dbReference type="Gene3D" id="1.10.238.10">
    <property type="entry name" value="EF-hand"/>
    <property type="match status" value="1"/>
</dbReference>
<dbReference type="Pfam" id="PF13499">
    <property type="entry name" value="EF-hand_7"/>
    <property type="match status" value="1"/>
</dbReference>
<evidence type="ECO:0000313" key="3">
    <source>
        <dbReference type="EMBL" id="GAW81143.1"/>
    </source>
</evidence>
<name>A0A1Y1JL52_PLAGO</name>
<protein>
    <recommendedName>
        <fullName evidence="2">EF-hand domain-containing protein</fullName>
    </recommendedName>
</protein>
<dbReference type="PROSITE" id="PS50222">
    <property type="entry name" value="EF_HAND_2"/>
    <property type="match status" value="1"/>
</dbReference>
<comment type="caution">
    <text evidence="3">The sequence shown here is derived from an EMBL/GenBank/DDBJ whole genome shotgun (WGS) entry which is preliminary data.</text>
</comment>
<dbReference type="InterPro" id="IPR002048">
    <property type="entry name" value="EF_hand_dom"/>
</dbReference>
<feature type="domain" description="EF-hand" evidence="2">
    <location>
        <begin position="499"/>
        <end position="534"/>
    </location>
</feature>
<keyword evidence="4" id="KW-1185">Reference proteome</keyword>
<dbReference type="AlphaFoldDB" id="A0A1Y1JL52"/>
<feature type="region of interest" description="Disordered" evidence="1">
    <location>
        <begin position="186"/>
        <end position="217"/>
    </location>
</feature>
<dbReference type="Proteomes" id="UP000195521">
    <property type="component" value="Unassembled WGS sequence"/>
</dbReference>
<dbReference type="GO" id="GO:0005509">
    <property type="term" value="F:calcium ion binding"/>
    <property type="evidence" value="ECO:0007669"/>
    <property type="project" value="InterPro"/>
</dbReference>
<reference evidence="4" key="1">
    <citation type="submission" date="2017-04" db="EMBL/GenBank/DDBJ databases">
        <title>Plasmodium gonderi genome.</title>
        <authorList>
            <person name="Arisue N."/>
            <person name="Honma H."/>
            <person name="Kawai S."/>
            <person name="Tougan T."/>
            <person name="Tanabe K."/>
            <person name="Horii T."/>
        </authorList>
    </citation>
    <scope>NUCLEOTIDE SEQUENCE [LARGE SCALE GENOMIC DNA]</scope>
    <source>
        <strain evidence="4">ATCC 30045</strain>
    </source>
</reference>